<dbReference type="STRING" id="99656.SAMN05421659_10166"/>
<organism evidence="2 3">
    <name type="scientific">[Clostridium] fimetarium</name>
    <dbReference type="NCBI Taxonomy" id="99656"/>
    <lineage>
        <taxon>Bacteria</taxon>
        <taxon>Bacillati</taxon>
        <taxon>Bacillota</taxon>
        <taxon>Clostridia</taxon>
        <taxon>Lachnospirales</taxon>
        <taxon>Lachnospiraceae</taxon>
    </lineage>
</organism>
<reference evidence="2 3" key="1">
    <citation type="submission" date="2016-10" db="EMBL/GenBank/DDBJ databases">
        <authorList>
            <person name="de Groot N.N."/>
        </authorList>
    </citation>
    <scope>NUCLEOTIDE SEQUENCE [LARGE SCALE GENOMIC DNA]</scope>
    <source>
        <strain evidence="2 3">DSM 9179</strain>
    </source>
</reference>
<sequence>MKYLNGEQYGERSGKRYGKQYGKRYISQSSNNRKIRTDEQKNIVDKKIRKNKYRVRGYLYKRIAIYIGVALWIATLLKIIWFDNTSTMPANNIVTAFNNASLMEMSASIETFGEYGVLYLSQDAKNTILKDVATKIGINKYSIETTREDDNSTTTLSQTGQNGEVICKLVTVETVVEQNVIQAKQYIYINVILNNSIQSAFSYEKIVKDIVENLKIDTTVTVNLKGAVKGKLDIALKNSIASNFIDSMDVNVVAENKTDDLYTIYGYTSDIDEYITVSSNKINVNIMMNYDEQKDETNVYVATPISSEDY</sequence>
<dbReference type="SUPFAM" id="SSF143842">
    <property type="entry name" value="YwmB-like"/>
    <property type="match status" value="1"/>
</dbReference>
<proteinExistence type="predicted"/>
<dbReference type="OrthoDB" id="1986715at2"/>
<keyword evidence="3" id="KW-1185">Reference proteome</keyword>
<protein>
    <submittedName>
        <fullName evidence="2">TATA-box binding</fullName>
    </submittedName>
</protein>
<evidence type="ECO:0000256" key="1">
    <source>
        <dbReference type="SAM" id="Phobius"/>
    </source>
</evidence>
<dbReference type="Pfam" id="PF08680">
    <property type="entry name" value="DUF1779"/>
    <property type="match status" value="1"/>
</dbReference>
<accession>A0A1I0M112</accession>
<dbReference type="AlphaFoldDB" id="A0A1I0M112"/>
<dbReference type="EMBL" id="FOJI01000001">
    <property type="protein sequence ID" value="SEV82043.1"/>
    <property type="molecule type" value="Genomic_DNA"/>
</dbReference>
<evidence type="ECO:0000313" key="3">
    <source>
        <dbReference type="Proteomes" id="UP000199701"/>
    </source>
</evidence>
<dbReference type="RefSeq" id="WP_092449422.1">
    <property type="nucleotide sequence ID" value="NZ_FOJI01000001.1"/>
</dbReference>
<feature type="transmembrane region" description="Helical" evidence="1">
    <location>
        <begin position="63"/>
        <end position="82"/>
    </location>
</feature>
<dbReference type="InterPro" id="IPR014794">
    <property type="entry name" value="DUF1779"/>
</dbReference>
<dbReference type="Proteomes" id="UP000199701">
    <property type="component" value="Unassembled WGS sequence"/>
</dbReference>
<name>A0A1I0M112_9FIRM</name>
<gene>
    <name evidence="2" type="ORF">SAMN05421659_10166</name>
</gene>
<keyword evidence="1" id="KW-0472">Membrane</keyword>
<evidence type="ECO:0000313" key="2">
    <source>
        <dbReference type="EMBL" id="SEV82043.1"/>
    </source>
</evidence>
<dbReference type="InterPro" id="IPR036209">
    <property type="entry name" value="YwmB-like_sf"/>
</dbReference>
<keyword evidence="1" id="KW-1133">Transmembrane helix</keyword>
<dbReference type="Gene3D" id="3.30.360.40">
    <property type="entry name" value="YwmB-like"/>
    <property type="match status" value="1"/>
</dbReference>
<keyword evidence="1" id="KW-0812">Transmembrane</keyword>